<keyword evidence="3" id="KW-1185">Reference proteome</keyword>
<dbReference type="EMBL" id="SMMG02000006">
    <property type="protein sequence ID" value="KAA3470562.1"/>
    <property type="molecule type" value="Genomic_DNA"/>
</dbReference>
<feature type="domain" description="Retrotransposon gag" evidence="1">
    <location>
        <begin position="6"/>
        <end position="81"/>
    </location>
</feature>
<protein>
    <submittedName>
        <fullName evidence="2">Gag-Pol polyprotein</fullName>
    </submittedName>
</protein>
<comment type="caution">
    <text evidence="2">The sequence shown here is derived from an EMBL/GenBank/DDBJ whole genome shotgun (WGS) entry which is preliminary data.</text>
</comment>
<dbReference type="OrthoDB" id="2272416at2759"/>
<evidence type="ECO:0000259" key="1">
    <source>
        <dbReference type="Pfam" id="PF03732"/>
    </source>
</evidence>
<proteinExistence type="predicted"/>
<name>A0A5B6VN42_9ROSI</name>
<dbReference type="Pfam" id="PF03732">
    <property type="entry name" value="Retrotrans_gag"/>
    <property type="match status" value="1"/>
</dbReference>
<evidence type="ECO:0000313" key="2">
    <source>
        <dbReference type="EMBL" id="KAA3470562.1"/>
    </source>
</evidence>
<accession>A0A5B6VN42</accession>
<organism evidence="2 3">
    <name type="scientific">Gossypium australe</name>
    <dbReference type="NCBI Taxonomy" id="47621"/>
    <lineage>
        <taxon>Eukaryota</taxon>
        <taxon>Viridiplantae</taxon>
        <taxon>Streptophyta</taxon>
        <taxon>Embryophyta</taxon>
        <taxon>Tracheophyta</taxon>
        <taxon>Spermatophyta</taxon>
        <taxon>Magnoliopsida</taxon>
        <taxon>eudicotyledons</taxon>
        <taxon>Gunneridae</taxon>
        <taxon>Pentapetalae</taxon>
        <taxon>rosids</taxon>
        <taxon>malvids</taxon>
        <taxon>Malvales</taxon>
        <taxon>Malvaceae</taxon>
        <taxon>Malvoideae</taxon>
        <taxon>Gossypium</taxon>
    </lineage>
</organism>
<dbReference type="InterPro" id="IPR005162">
    <property type="entry name" value="Retrotrans_gag_dom"/>
</dbReference>
<sequence>MYSVGEVYQWWTTVKNIHPIDRINWNFFVSEFKKKYASQLYLEKKKREFLGLKQKNMSIAKYEREFTRLSKYAKELIVDEEDT</sequence>
<dbReference type="AlphaFoldDB" id="A0A5B6VN42"/>
<evidence type="ECO:0000313" key="3">
    <source>
        <dbReference type="Proteomes" id="UP000325315"/>
    </source>
</evidence>
<dbReference type="Proteomes" id="UP000325315">
    <property type="component" value="Unassembled WGS sequence"/>
</dbReference>
<reference evidence="3" key="1">
    <citation type="journal article" date="2019" name="Plant Biotechnol. J.">
        <title>Genome sequencing of the Australian wild diploid species Gossypium australe highlights disease resistance and delayed gland morphogenesis.</title>
        <authorList>
            <person name="Cai Y."/>
            <person name="Cai X."/>
            <person name="Wang Q."/>
            <person name="Wang P."/>
            <person name="Zhang Y."/>
            <person name="Cai C."/>
            <person name="Xu Y."/>
            <person name="Wang K."/>
            <person name="Zhou Z."/>
            <person name="Wang C."/>
            <person name="Geng S."/>
            <person name="Li B."/>
            <person name="Dong Q."/>
            <person name="Hou Y."/>
            <person name="Wang H."/>
            <person name="Ai P."/>
            <person name="Liu Z."/>
            <person name="Yi F."/>
            <person name="Sun M."/>
            <person name="An G."/>
            <person name="Cheng J."/>
            <person name="Zhang Y."/>
            <person name="Shi Q."/>
            <person name="Xie Y."/>
            <person name="Shi X."/>
            <person name="Chang Y."/>
            <person name="Huang F."/>
            <person name="Chen Y."/>
            <person name="Hong S."/>
            <person name="Mi L."/>
            <person name="Sun Q."/>
            <person name="Zhang L."/>
            <person name="Zhou B."/>
            <person name="Peng R."/>
            <person name="Zhang X."/>
            <person name="Liu F."/>
        </authorList>
    </citation>
    <scope>NUCLEOTIDE SEQUENCE [LARGE SCALE GENOMIC DNA]</scope>
    <source>
        <strain evidence="3">cv. PA1801</strain>
    </source>
</reference>
<gene>
    <name evidence="2" type="ORF">EPI10_016260</name>
</gene>